<proteinExistence type="predicted"/>
<keyword evidence="3" id="KW-1185">Reference proteome</keyword>
<keyword evidence="1" id="KW-0732">Signal</keyword>
<protein>
    <submittedName>
        <fullName evidence="2">Uncharacterized protein</fullName>
    </submittedName>
</protein>
<dbReference type="Proteomes" id="UP000474676">
    <property type="component" value="Unassembled WGS sequence"/>
</dbReference>
<evidence type="ECO:0000313" key="2">
    <source>
        <dbReference type="EMBL" id="MST50956.1"/>
    </source>
</evidence>
<feature type="signal peptide" evidence="1">
    <location>
        <begin position="1"/>
        <end position="27"/>
    </location>
</feature>
<evidence type="ECO:0000313" key="3">
    <source>
        <dbReference type="Proteomes" id="UP000474676"/>
    </source>
</evidence>
<dbReference type="InterPro" id="IPR036249">
    <property type="entry name" value="Thioredoxin-like_sf"/>
</dbReference>
<dbReference type="RefSeq" id="WP_154573432.1">
    <property type="nucleotide sequence ID" value="NZ_JBQHWH010000014.1"/>
</dbReference>
<comment type="caution">
    <text evidence="2">The sequence shown here is derived from an EMBL/GenBank/DDBJ whole genome shotgun (WGS) entry which is preliminary data.</text>
</comment>
<accession>A0A6L5Y2S9</accession>
<name>A0A6L5Y2S9_9FIRM</name>
<dbReference type="Pfam" id="PF20207">
    <property type="entry name" value="DUF6568"/>
    <property type="match status" value="1"/>
</dbReference>
<dbReference type="GeneID" id="303113938"/>
<dbReference type="CDD" id="cd02947">
    <property type="entry name" value="TRX_family"/>
    <property type="match status" value="1"/>
</dbReference>
<feature type="chain" id="PRO_5026798454" evidence="1">
    <location>
        <begin position="28"/>
        <end position="146"/>
    </location>
</feature>
<evidence type="ECO:0000256" key="1">
    <source>
        <dbReference type="SAM" id="SignalP"/>
    </source>
</evidence>
<organism evidence="2 3">
    <name type="scientific">Hornefia butyriciproducens</name>
    <dbReference type="NCBI Taxonomy" id="2652293"/>
    <lineage>
        <taxon>Bacteria</taxon>
        <taxon>Bacillati</taxon>
        <taxon>Bacillota</taxon>
        <taxon>Clostridia</taxon>
        <taxon>Peptostreptococcales</taxon>
        <taxon>Anaerovoracaceae</taxon>
        <taxon>Hornefia</taxon>
    </lineage>
</organism>
<dbReference type="InterPro" id="IPR046698">
    <property type="entry name" value="PedC-like"/>
</dbReference>
<dbReference type="AlphaFoldDB" id="A0A6L5Y2S9"/>
<sequence>MEVVSIYKKVKMYILVGLILTAVVAGAAFCANQQKGEIISISKRELNEMINSKGTFYVYVGRPNCPDCQEFYPEFEKSVHDKGITIYYFNTKVKVSQKSEMSEYVKSMGINEIPAILEVNKGRIVTVYDGQIDNDMKKFYEKCREN</sequence>
<reference evidence="2 3" key="1">
    <citation type="submission" date="2019-08" db="EMBL/GenBank/DDBJ databases">
        <title>In-depth cultivation of the pig gut microbiome towards novel bacterial diversity and tailored functional studies.</title>
        <authorList>
            <person name="Wylensek D."/>
            <person name="Hitch T.C.A."/>
            <person name="Clavel T."/>
        </authorList>
    </citation>
    <scope>NUCLEOTIDE SEQUENCE [LARGE SCALE GENOMIC DNA]</scope>
    <source>
        <strain evidence="2 3">WCA-MUC-591-APC-3H</strain>
    </source>
</reference>
<dbReference type="Gene3D" id="3.40.30.10">
    <property type="entry name" value="Glutaredoxin"/>
    <property type="match status" value="1"/>
</dbReference>
<dbReference type="EMBL" id="VUMZ01000001">
    <property type="protein sequence ID" value="MST50956.1"/>
    <property type="molecule type" value="Genomic_DNA"/>
</dbReference>
<dbReference type="SUPFAM" id="SSF52833">
    <property type="entry name" value="Thioredoxin-like"/>
    <property type="match status" value="1"/>
</dbReference>
<gene>
    <name evidence="2" type="ORF">FYJ64_01245</name>
</gene>